<keyword evidence="2" id="KW-1185">Reference proteome</keyword>
<reference evidence="1 2" key="1">
    <citation type="submission" date="2020-07" db="EMBL/GenBank/DDBJ databases">
        <title>Sequencing the genomes of 1000 actinobacteria strains.</title>
        <authorList>
            <person name="Klenk H.-P."/>
        </authorList>
    </citation>
    <scope>NUCLEOTIDE SEQUENCE [LARGE SCALE GENOMIC DNA]</scope>
    <source>
        <strain evidence="1 2">DSM 45975</strain>
    </source>
</reference>
<comment type="caution">
    <text evidence="1">The sequence shown here is derived from an EMBL/GenBank/DDBJ whole genome shotgun (WGS) entry which is preliminary data.</text>
</comment>
<name>A0A839DZR1_9PSEU</name>
<dbReference type="RefSeq" id="WP_182544146.1">
    <property type="nucleotide sequence ID" value="NZ_JACGWZ010000002.1"/>
</dbReference>
<proteinExistence type="predicted"/>
<protein>
    <submittedName>
        <fullName evidence="1">DNA-directed RNA polymerase specialized sigma24 family protein</fullName>
    </submittedName>
</protein>
<sequence length="118" mass="12848">MTSRRRARPELVRPYLITGGRAHPSRHALDLTTLVRTTEADPTTRELSPEGQRAVRLCSGGALSVAEIAAHLGTPPSVTRVLVADLIDDRFLTMRTPAQTEGPDGEILRKVLDGLRSL</sequence>
<dbReference type="GO" id="GO:0000428">
    <property type="term" value="C:DNA-directed RNA polymerase complex"/>
    <property type="evidence" value="ECO:0007669"/>
    <property type="project" value="UniProtKB-KW"/>
</dbReference>
<dbReference type="AlphaFoldDB" id="A0A839DZR1"/>
<keyword evidence="1" id="KW-0804">Transcription</keyword>
<organism evidence="1 2">
    <name type="scientific">Halosaccharopolyspora lacisalsi</name>
    <dbReference type="NCBI Taxonomy" id="1000566"/>
    <lineage>
        <taxon>Bacteria</taxon>
        <taxon>Bacillati</taxon>
        <taxon>Actinomycetota</taxon>
        <taxon>Actinomycetes</taxon>
        <taxon>Pseudonocardiales</taxon>
        <taxon>Pseudonocardiaceae</taxon>
        <taxon>Halosaccharopolyspora</taxon>
    </lineage>
</organism>
<dbReference type="PANTHER" id="PTHR36221:SF1">
    <property type="entry name" value="DUF742 DOMAIN-CONTAINING PROTEIN"/>
    <property type="match status" value="1"/>
</dbReference>
<dbReference type="InterPro" id="IPR007995">
    <property type="entry name" value="DUF742"/>
</dbReference>
<evidence type="ECO:0000313" key="1">
    <source>
        <dbReference type="EMBL" id="MBA8824977.1"/>
    </source>
</evidence>
<dbReference type="PANTHER" id="PTHR36221">
    <property type="entry name" value="DUF742 DOMAIN-CONTAINING PROTEIN"/>
    <property type="match status" value="1"/>
</dbReference>
<accession>A0A839DZR1</accession>
<gene>
    <name evidence="1" type="ORF">FHX42_002324</name>
</gene>
<keyword evidence="1" id="KW-0240">DNA-directed RNA polymerase</keyword>
<dbReference type="Proteomes" id="UP000569329">
    <property type="component" value="Unassembled WGS sequence"/>
</dbReference>
<dbReference type="EMBL" id="JACGWZ010000002">
    <property type="protein sequence ID" value="MBA8824977.1"/>
    <property type="molecule type" value="Genomic_DNA"/>
</dbReference>
<evidence type="ECO:0000313" key="2">
    <source>
        <dbReference type="Proteomes" id="UP000569329"/>
    </source>
</evidence>
<dbReference type="Pfam" id="PF05331">
    <property type="entry name" value="DUF742"/>
    <property type="match status" value="1"/>
</dbReference>